<evidence type="ECO:0000313" key="2">
    <source>
        <dbReference type="Proteomes" id="UP001461498"/>
    </source>
</evidence>
<comment type="caution">
    <text evidence="1">The sequence shown here is derived from an EMBL/GenBank/DDBJ whole genome shotgun (WGS) entry which is preliminary data.</text>
</comment>
<dbReference type="InterPro" id="IPR010850">
    <property type="entry name" value="Neuroparsin"/>
</dbReference>
<name>A0AAW1D540_9HEMI</name>
<dbReference type="AlphaFoldDB" id="A0AAW1D540"/>
<protein>
    <recommendedName>
        <fullName evidence="3">Neuroparsin-A</fullName>
    </recommendedName>
</protein>
<reference evidence="1 2" key="1">
    <citation type="submission" date="2022-12" db="EMBL/GenBank/DDBJ databases">
        <title>Chromosome-level genome assembly of true bugs.</title>
        <authorList>
            <person name="Ma L."/>
            <person name="Li H."/>
        </authorList>
    </citation>
    <scope>NUCLEOTIDE SEQUENCE [LARGE SCALE GENOMIC DNA]</scope>
    <source>
        <strain evidence="1">Lab_2022b</strain>
    </source>
</reference>
<keyword evidence="2" id="KW-1185">Reference proteome</keyword>
<accession>A0AAW1D540</accession>
<gene>
    <name evidence="1" type="ORF">O3M35_009221</name>
</gene>
<sequence>MIDIVQSVIIPCTPCIGAECDYLPKDCKYGEYRNSCGRMDCYKGPGEECGGWLDVFGVCTPSTSCKCGRCSGCSTHSQVQCWMNTDPMCN</sequence>
<organism evidence="1 2">
    <name type="scientific">Rhynocoris fuscipes</name>
    <dbReference type="NCBI Taxonomy" id="488301"/>
    <lineage>
        <taxon>Eukaryota</taxon>
        <taxon>Metazoa</taxon>
        <taxon>Ecdysozoa</taxon>
        <taxon>Arthropoda</taxon>
        <taxon>Hexapoda</taxon>
        <taxon>Insecta</taxon>
        <taxon>Pterygota</taxon>
        <taxon>Neoptera</taxon>
        <taxon>Paraneoptera</taxon>
        <taxon>Hemiptera</taxon>
        <taxon>Heteroptera</taxon>
        <taxon>Panheteroptera</taxon>
        <taxon>Cimicomorpha</taxon>
        <taxon>Reduviidae</taxon>
        <taxon>Harpactorinae</taxon>
        <taxon>Harpactorini</taxon>
        <taxon>Rhynocoris</taxon>
    </lineage>
</organism>
<dbReference type="EMBL" id="JAPXFL010000006">
    <property type="protein sequence ID" value="KAK9505079.1"/>
    <property type="molecule type" value="Genomic_DNA"/>
</dbReference>
<dbReference type="Pfam" id="PF07327">
    <property type="entry name" value="Neuroparsin"/>
    <property type="match status" value="1"/>
</dbReference>
<dbReference type="Proteomes" id="UP001461498">
    <property type="component" value="Unassembled WGS sequence"/>
</dbReference>
<proteinExistence type="predicted"/>
<evidence type="ECO:0000313" key="1">
    <source>
        <dbReference type="EMBL" id="KAK9505079.1"/>
    </source>
</evidence>
<evidence type="ECO:0008006" key="3">
    <source>
        <dbReference type="Google" id="ProtNLM"/>
    </source>
</evidence>
<dbReference type="Gene3D" id="4.10.40.20">
    <property type="match status" value="1"/>
</dbReference>